<feature type="coiled-coil region" evidence="1">
    <location>
        <begin position="129"/>
        <end position="179"/>
    </location>
</feature>
<keyword evidence="2" id="KW-1133">Transmembrane helix</keyword>
<evidence type="ECO:0000256" key="2">
    <source>
        <dbReference type="SAM" id="Phobius"/>
    </source>
</evidence>
<keyword evidence="2" id="KW-0812">Transmembrane</keyword>
<keyword evidence="2" id="KW-0472">Membrane</keyword>
<evidence type="ECO:0000313" key="3">
    <source>
        <dbReference type="EMBL" id="CDR71737.1"/>
    </source>
</evidence>
<name>A0A061BJU8_BABBI</name>
<evidence type="ECO:0008006" key="4">
    <source>
        <dbReference type="Google" id="ProtNLM"/>
    </source>
</evidence>
<dbReference type="GeneID" id="24561954"/>
<reference evidence="3" key="2">
    <citation type="submission" date="2014-06" db="EMBL/GenBank/DDBJ databases">
        <authorList>
            <person name="Aslett M."/>
            <person name="De Silva Nishadi"/>
        </authorList>
    </citation>
    <scope>NUCLEOTIDE SEQUENCE</scope>
    <source>
        <strain evidence="3">Bond</strain>
    </source>
</reference>
<sequence>MGFLSGVLGAVKDDPSVTTYYTKMDETLQTIKSSMHTPGGLSAAVTAVSDALGEWDREVTERTSALRNRLNTIQNEYFDNFNSSLNYLKYCKPEQVTAMLHRCIRNAEKLPDAVKNAEAAYFVLDPELQKKLRDNVQRVELEVEKFAAAAKNNELKAVVNTAKDELNNMQTAVNNRAEELVRVMQNKISSDFDVQIRIPIENVNEKLTETKKQLSAWIGTATEVMNKAINKCDEILKGVNKDHKDNKKGQSGPLILQRAETLKEKAHKLRKAAIAARNTVQKKVEKALADVLMLDRTVKDGLEQVKVQLLSGIDKYVRGYVDEVQKLIKKIKGGDTDNNEGLKDVVNAVKEWATEFTKDDGGDGGKTFGDKVADWLTEILKHDEFVRGLLLKYVTSLRGDKDKLLGKWDDEKTEFNEDGILQIVQTIKKQLTDEFIDISATMVQQQIQQEDDALTKTIDDYVSAVQVGCGNFSTKLGQKLKNDSNDSFVKAIANEVEVALRSDLRSTDNLQLKYAIKYILIELVVAAKQIGAELYSFATNDSMMSTNIHAALEVTKTLEKAFHDALLTKSLHDGDAYEATKAYTSGKVKLTDNIQKTISEALDKQIGTEHGGGLKEKFELSNHFGGYKKQLDASNVSTRGGKLTGTADANEGTFPQAVKNIETESLKELNANGVETMLNERDATFTSAFEDIQNELAALTKLVNKRDENKFNSTDNKGAQTLLKELKDMLGENSENPYNLTSGLTKIRNDVTLILGTGIEEKYDYNLKTIVEKAKKFYDKVMQKWAHETITNLKAYVEEQVRVKTTNIQGKAQQEYYTKIKEMFTVMDSRVTANITTINEKIDESLQSGVKGLISKMKNEINPIKEANNVKTLTGLSAKAYSLFKCIAIYARADLQKLDNNFNQLENFEKHIENFASALNLHAHFSHPVSLRLSTLSSLSSALDPQALPDAGRPVLRALRDGMLGFVGELGKGYVSRYDGGETVDMINLVTFKDGKLDGLTDNGRNLSKVFLTTLETLMENFAELRQACKTGGKRYENRIRLYDETSRKEKIKNHLGHWFKGRGFRVSEFDKQDGELKNNDDFKGLHVLRAMLKSGNSQSSDKGIYETENNTDGALDKLFKHLGEYYDVCHLNHISKPKTPCNIYEMLVWLTGLPHRQVQTSMRDVTILDVIDNINKVNKKESDISKKSDAEMDTDIVDGPTISLVEAEDTSLDAYPRKVSYENMRSVVTHICLTSHDILCTIAGHGDEFTMYAVDYSNNSMQFQYPASGQDCLDMFLDILRRLLPTLSFLKTQCGLKTEHHGWYDCEYGMNTAPAKWPCKEHSSEKATDQPNTQPKCQPTCQANSKVKCQPTSPLMSYLNDCLPGHLPHHLTKIGCKYECATCPSTSKKGMPCLTPLGFRGFSGSTKKGRDVCKVLTKFLDNVDISCLFTLIPKPPTTLPEHFGFALSFAQYINTNKPLYVRSDTFSYAFESAIAAQSVDLYKNPYELTKSIADAYGSDAVRHSQCESYHLRNLTINGICKQGEDRINCASYVSSLCNYSYEVIAYNHAHLYLSWAIYLPWTFWDLLNNLYNAFCSINCQDWGCRGCLRGDKCKKGGHGVVDEDKPNNKCQCLSIVDCKGVAPTLYQYGFVFGEASTLNDKNAPKKCSDFCSQLKNVLNSKYFEKLFEECDNFLWIIRQPFSYLVLTLWLLSLLYLLHIMVVRLDLLHIKSHLHSPSSHRIAAQSLLAAGRVNKLNRVFYLQP</sequence>
<evidence type="ECO:0000256" key="1">
    <source>
        <dbReference type="SAM" id="Coils"/>
    </source>
</evidence>
<keyword evidence="1" id="KW-0175">Coiled coil</keyword>
<dbReference type="RefSeq" id="XP_012770682.1">
    <property type="nucleotide sequence ID" value="XM_012915228.1"/>
</dbReference>
<dbReference type="KEGG" id="bbig:BBBOND_0003950"/>
<feature type="transmembrane region" description="Helical" evidence="2">
    <location>
        <begin position="1682"/>
        <end position="1703"/>
    </location>
</feature>
<gene>
    <name evidence="3" type="ORF">BBBOND_0003950</name>
</gene>
<protein>
    <recommendedName>
        <fullName evidence="4">C3H1-type domain-containing protein</fullName>
    </recommendedName>
</protein>
<dbReference type="EMBL" id="LK055141">
    <property type="protein sequence ID" value="CDR71737.1"/>
    <property type="molecule type" value="Genomic_DNA"/>
</dbReference>
<reference evidence="3" key="1">
    <citation type="journal article" date="2014" name="Nucleic Acids Res.">
        <title>The evolutionary dynamics of variant antigen genes in Babesia reveal a history of genomic innovation underlying host-parasite interaction.</title>
        <authorList>
            <person name="Jackson A.P."/>
            <person name="Otto T.D."/>
            <person name="Darby A."/>
            <person name="Ramaprasad A."/>
            <person name="Xia D."/>
            <person name="Echaide I.E."/>
            <person name="Farber M."/>
            <person name="Gahlot S."/>
            <person name="Gamble J."/>
            <person name="Gupta D."/>
            <person name="Gupta Y."/>
            <person name="Jackson L."/>
            <person name="Malandrin L."/>
            <person name="Malas T.B."/>
            <person name="Moussa E."/>
            <person name="Nair M."/>
            <person name="Reid AJ."/>
            <person name="Sanders M."/>
            <person name="Sharma J."/>
            <person name="Tracey A."/>
            <person name="Quail M.A."/>
            <person name="Weir W."/>
            <person name="Wastling J.M."/>
            <person name="Hall N."/>
            <person name="Willadsen P."/>
            <person name="Lingelbach K."/>
            <person name="Shiels B."/>
            <person name="Tait A."/>
            <person name="Berriman M."/>
            <person name="Allred D.R."/>
            <person name="Pain A."/>
        </authorList>
    </citation>
    <scope>NUCLEOTIDE SEQUENCE</scope>
    <source>
        <strain evidence="3">Bond</strain>
    </source>
</reference>
<proteinExistence type="predicted"/>
<organism evidence="3">
    <name type="scientific">Babesia bigemina</name>
    <dbReference type="NCBI Taxonomy" id="5866"/>
    <lineage>
        <taxon>Eukaryota</taxon>
        <taxon>Sar</taxon>
        <taxon>Alveolata</taxon>
        <taxon>Apicomplexa</taxon>
        <taxon>Aconoidasida</taxon>
        <taxon>Piroplasmida</taxon>
        <taxon>Babesiidae</taxon>
        <taxon>Babesia</taxon>
    </lineage>
</organism>
<accession>A0A061BJU8</accession>
<dbReference type="VEuPathDB" id="PiroplasmaDB:BBBOND_0003950"/>